<organism evidence="2 3">
    <name type="scientific">Pseudomonas putida</name>
    <name type="common">Arthrobacter siderocapsulatus</name>
    <dbReference type="NCBI Taxonomy" id="303"/>
    <lineage>
        <taxon>Bacteria</taxon>
        <taxon>Pseudomonadati</taxon>
        <taxon>Pseudomonadota</taxon>
        <taxon>Gammaproteobacteria</taxon>
        <taxon>Pseudomonadales</taxon>
        <taxon>Pseudomonadaceae</taxon>
        <taxon>Pseudomonas</taxon>
    </lineage>
</organism>
<evidence type="ECO:0000313" key="3">
    <source>
        <dbReference type="Proteomes" id="UP001161257"/>
    </source>
</evidence>
<evidence type="ECO:0000313" key="2">
    <source>
        <dbReference type="EMBL" id="GLO38216.1"/>
    </source>
</evidence>
<gene>
    <name evidence="2" type="ORF">PPUN14671_50530</name>
</gene>
<dbReference type="EMBL" id="BSKJ01000016">
    <property type="protein sequence ID" value="GLO38216.1"/>
    <property type="molecule type" value="Genomic_DNA"/>
</dbReference>
<name>A0AA37RHX6_PSEPU</name>
<feature type="coiled-coil region" evidence="1">
    <location>
        <begin position="103"/>
        <end position="141"/>
    </location>
</feature>
<reference evidence="2" key="1">
    <citation type="submission" date="2023-01" db="EMBL/GenBank/DDBJ databases">
        <title>Whole-genome sequence of Pseudomonas putida NBRC 14671.</title>
        <authorList>
            <person name="Morohoshi T."/>
            <person name="Someya N."/>
        </authorList>
    </citation>
    <scope>NUCLEOTIDE SEQUENCE</scope>
    <source>
        <strain evidence="2">NBRC 14671</strain>
    </source>
</reference>
<sequence length="159" mass="18554">MTEKKITIQGTPPKWDEVEYQRLVDLELHAYRNTVRCCEQLKTTFEVELFELVVEKANNGYTVSKNQPIYHGPLEHSVWMVKPESQQVEDVAVIKVTVKADYVKHLQEERAKYEDKLRQQLIQAQEEKDRKAAEQAKAKQLASIERQVKECYAPLVIPD</sequence>
<accession>A0AA37RHX6</accession>
<keyword evidence="1" id="KW-0175">Coiled coil</keyword>
<dbReference type="RefSeq" id="WP_284357144.1">
    <property type="nucleotide sequence ID" value="NZ_BSKF01000019.1"/>
</dbReference>
<protein>
    <submittedName>
        <fullName evidence="2">Uncharacterized protein</fullName>
    </submittedName>
</protein>
<proteinExistence type="predicted"/>
<dbReference type="AlphaFoldDB" id="A0AA37RHX6"/>
<dbReference type="Proteomes" id="UP001161257">
    <property type="component" value="Unassembled WGS sequence"/>
</dbReference>
<comment type="caution">
    <text evidence="2">The sequence shown here is derived from an EMBL/GenBank/DDBJ whole genome shotgun (WGS) entry which is preliminary data.</text>
</comment>
<evidence type="ECO:0000256" key="1">
    <source>
        <dbReference type="SAM" id="Coils"/>
    </source>
</evidence>